<accession>A0A1Y3BZS3</accession>
<dbReference type="InParanoid" id="A0A1Y3BZS3"/>
<protein>
    <submittedName>
        <fullName evidence="1">Uncharacterized protein</fullName>
    </submittedName>
</protein>
<proteinExistence type="predicted"/>
<organism evidence="1">
    <name type="scientific">Helianthus annuus</name>
    <name type="common">Common sunflower</name>
    <dbReference type="NCBI Taxonomy" id="4232"/>
    <lineage>
        <taxon>Eukaryota</taxon>
        <taxon>Viridiplantae</taxon>
        <taxon>Streptophyta</taxon>
        <taxon>Embryophyta</taxon>
        <taxon>Tracheophyta</taxon>
        <taxon>Spermatophyta</taxon>
        <taxon>Magnoliopsida</taxon>
        <taxon>eudicotyledons</taxon>
        <taxon>Gunneridae</taxon>
        <taxon>Pentapetalae</taxon>
        <taxon>asterids</taxon>
        <taxon>campanulids</taxon>
        <taxon>Asterales</taxon>
        <taxon>Asteraceae</taxon>
        <taxon>Asteroideae</taxon>
        <taxon>Heliantheae alliance</taxon>
        <taxon>Heliantheae</taxon>
        <taxon>Helianthus</taxon>
    </lineage>
</organism>
<name>A0A1Y3BZS3_HELAN</name>
<dbReference type="AlphaFoldDB" id="A0A1Y3BZS3"/>
<sequence>MSISSRSVGSKCCKSLSSKLKLSDIWVVEVCTSSYVNEVIITLILTTTTRFFLTQKSSVTE</sequence>
<gene>
    <name evidence="1" type="ORF">HannXRQ_Chr00c0203g0572581</name>
</gene>
<dbReference type="EMBL" id="KZ113525">
    <property type="protein sequence ID" value="OTF84595.1"/>
    <property type="molecule type" value="Genomic_DNA"/>
</dbReference>
<evidence type="ECO:0000313" key="1">
    <source>
        <dbReference type="EMBL" id="OTF84595.1"/>
    </source>
</evidence>
<reference evidence="1" key="1">
    <citation type="submission" date="2017-02" db="EMBL/GenBank/DDBJ databases">
        <title>Sunflower complete genome.</title>
        <authorList>
            <person name="Langlade N."/>
            <person name="Munos S."/>
        </authorList>
    </citation>
    <scope>NUCLEOTIDE SEQUENCE [LARGE SCALE GENOMIC DNA]</scope>
    <source>
        <tissue evidence="1">Leaves</tissue>
    </source>
</reference>